<dbReference type="CDD" id="cd22270">
    <property type="entry name" value="DPBB_kiwellin-like"/>
    <property type="match status" value="1"/>
</dbReference>
<dbReference type="EMBL" id="LR746273">
    <property type="protein sequence ID" value="CAA7403346.1"/>
    <property type="molecule type" value="Genomic_DNA"/>
</dbReference>
<gene>
    <name evidence="5" type="ORF">SI8410_10014024</name>
</gene>
<name>A0A7I8L188_SPIIN</name>
<evidence type="ECO:0000256" key="3">
    <source>
        <dbReference type="ARBA" id="ARBA00022525"/>
    </source>
</evidence>
<evidence type="ECO:0000256" key="2">
    <source>
        <dbReference type="ARBA" id="ARBA00005592"/>
    </source>
</evidence>
<comment type="similarity">
    <text evidence="2">Belongs to the kiwellin family.</text>
</comment>
<evidence type="ECO:0000313" key="5">
    <source>
        <dbReference type="EMBL" id="CAA7403346.1"/>
    </source>
</evidence>
<comment type="subcellular location">
    <subcellularLocation>
        <location evidence="1">Secreted</location>
    </subcellularLocation>
</comment>
<accession>A0A7I8L188</accession>
<proteinExistence type="inferred from homology"/>
<dbReference type="InterPro" id="IPR039271">
    <property type="entry name" value="Kiwellin-like"/>
</dbReference>
<dbReference type="GO" id="GO:0005576">
    <property type="term" value="C:extracellular region"/>
    <property type="evidence" value="ECO:0007669"/>
    <property type="project" value="UniProtKB-SubCell"/>
</dbReference>
<keyword evidence="4" id="KW-0732">Signal</keyword>
<dbReference type="OrthoDB" id="406505at2759"/>
<evidence type="ECO:0000256" key="4">
    <source>
        <dbReference type="ARBA" id="ARBA00022729"/>
    </source>
</evidence>
<dbReference type="Pfam" id="PF24300">
    <property type="entry name" value="KWL1"/>
    <property type="match status" value="1"/>
</dbReference>
<dbReference type="AlphaFoldDB" id="A0A7I8L188"/>
<dbReference type="PANTHER" id="PTHR33191:SF9">
    <property type="entry name" value="RIPENING-RELATED PROTEIN 2-RELATED"/>
    <property type="match status" value="1"/>
</dbReference>
<dbReference type="PANTHER" id="PTHR33191">
    <property type="entry name" value="RIPENING-RELATED PROTEIN 2-RELATED"/>
    <property type="match status" value="1"/>
</dbReference>
<organism evidence="5 6">
    <name type="scientific">Spirodela intermedia</name>
    <name type="common">Intermediate duckweed</name>
    <dbReference type="NCBI Taxonomy" id="51605"/>
    <lineage>
        <taxon>Eukaryota</taxon>
        <taxon>Viridiplantae</taxon>
        <taxon>Streptophyta</taxon>
        <taxon>Embryophyta</taxon>
        <taxon>Tracheophyta</taxon>
        <taxon>Spermatophyta</taxon>
        <taxon>Magnoliopsida</taxon>
        <taxon>Liliopsida</taxon>
        <taxon>Araceae</taxon>
        <taxon>Lemnoideae</taxon>
        <taxon>Spirodela</taxon>
    </lineage>
</organism>
<evidence type="ECO:0000256" key="1">
    <source>
        <dbReference type="ARBA" id="ARBA00004613"/>
    </source>
</evidence>
<dbReference type="InterPro" id="IPR036908">
    <property type="entry name" value="RlpA-like_sf"/>
</dbReference>
<reference evidence="5" key="1">
    <citation type="submission" date="2020-02" db="EMBL/GenBank/DDBJ databases">
        <authorList>
            <person name="Scholz U."/>
            <person name="Mascher M."/>
            <person name="Fiebig A."/>
        </authorList>
    </citation>
    <scope>NUCLEOTIDE SEQUENCE</scope>
</reference>
<sequence>MCVPVLQVVSKPGLSIAINLLVTSATRALLTNNDFSEGGDGSGASSCDGKFHSNSERIVALSAGWFSGGSRCNKFIRITAANGRSTTAKVIDECDSLHGCDAEHAFQPPCKNNIVDGSNALWNALSLNIDDGVVPVTWTMA</sequence>
<dbReference type="Proteomes" id="UP000663760">
    <property type="component" value="Chromosome 10"/>
</dbReference>
<evidence type="ECO:0000313" key="6">
    <source>
        <dbReference type="Proteomes" id="UP000663760"/>
    </source>
</evidence>
<protein>
    <submittedName>
        <fullName evidence="5">Uncharacterized protein</fullName>
    </submittedName>
</protein>
<keyword evidence="6" id="KW-1185">Reference proteome</keyword>
<keyword evidence="3" id="KW-0964">Secreted</keyword>
<dbReference type="SUPFAM" id="SSF50685">
    <property type="entry name" value="Barwin-like endoglucanases"/>
    <property type="match status" value="1"/>
</dbReference>
<dbReference type="Gene3D" id="2.40.40.10">
    <property type="entry name" value="RlpA-like domain"/>
    <property type="match status" value="1"/>
</dbReference>